<dbReference type="AlphaFoldDB" id="A0AAE1U0P9"/>
<protein>
    <submittedName>
        <fullName evidence="2">Uncharacterized protein</fullName>
    </submittedName>
</protein>
<name>A0AAE1U0P9_9EUCA</name>
<comment type="caution">
    <text evidence="2">The sequence shown here is derived from an EMBL/GenBank/DDBJ whole genome shotgun (WGS) entry which is preliminary data.</text>
</comment>
<dbReference type="Proteomes" id="UP001292094">
    <property type="component" value="Unassembled WGS sequence"/>
</dbReference>
<gene>
    <name evidence="2" type="ORF">Pmani_025884</name>
</gene>
<sequence>MIWVMPMTRYERDAEYKGQGENGMDGGIALIKRTEMVWVRQDQGFVREEEARWKAGSGETGLDGRGKGEGIRWRGRKEMRICGRKMLKALDCRWKMEQ</sequence>
<organism evidence="2 3">
    <name type="scientific">Petrolisthes manimaculis</name>
    <dbReference type="NCBI Taxonomy" id="1843537"/>
    <lineage>
        <taxon>Eukaryota</taxon>
        <taxon>Metazoa</taxon>
        <taxon>Ecdysozoa</taxon>
        <taxon>Arthropoda</taxon>
        <taxon>Crustacea</taxon>
        <taxon>Multicrustacea</taxon>
        <taxon>Malacostraca</taxon>
        <taxon>Eumalacostraca</taxon>
        <taxon>Eucarida</taxon>
        <taxon>Decapoda</taxon>
        <taxon>Pleocyemata</taxon>
        <taxon>Anomura</taxon>
        <taxon>Galatheoidea</taxon>
        <taxon>Porcellanidae</taxon>
        <taxon>Petrolisthes</taxon>
    </lineage>
</organism>
<evidence type="ECO:0000256" key="1">
    <source>
        <dbReference type="SAM" id="MobiDB-lite"/>
    </source>
</evidence>
<feature type="region of interest" description="Disordered" evidence="1">
    <location>
        <begin position="50"/>
        <end position="70"/>
    </location>
</feature>
<evidence type="ECO:0000313" key="3">
    <source>
        <dbReference type="Proteomes" id="UP001292094"/>
    </source>
</evidence>
<reference evidence="2" key="1">
    <citation type="submission" date="2023-11" db="EMBL/GenBank/DDBJ databases">
        <title>Genome assemblies of two species of porcelain crab, Petrolisthes cinctipes and Petrolisthes manimaculis (Anomura: Porcellanidae).</title>
        <authorList>
            <person name="Angst P."/>
        </authorList>
    </citation>
    <scope>NUCLEOTIDE SEQUENCE</scope>
    <source>
        <strain evidence="2">PB745_02</strain>
        <tissue evidence="2">Gill</tissue>
    </source>
</reference>
<accession>A0AAE1U0P9</accession>
<dbReference type="EMBL" id="JAWZYT010002796">
    <property type="protein sequence ID" value="KAK4301999.1"/>
    <property type="molecule type" value="Genomic_DNA"/>
</dbReference>
<proteinExistence type="predicted"/>
<evidence type="ECO:0000313" key="2">
    <source>
        <dbReference type="EMBL" id="KAK4301999.1"/>
    </source>
</evidence>
<keyword evidence="3" id="KW-1185">Reference proteome</keyword>